<feature type="transmembrane region" description="Helical" evidence="1">
    <location>
        <begin position="21"/>
        <end position="41"/>
    </location>
</feature>
<dbReference type="Pfam" id="PF02517">
    <property type="entry name" value="Rce1-like"/>
    <property type="match status" value="1"/>
</dbReference>
<name>N4WSK3_9BACI</name>
<keyword evidence="1" id="KW-1133">Transmembrane helix</keyword>
<feature type="transmembrane region" description="Helical" evidence="1">
    <location>
        <begin position="123"/>
        <end position="139"/>
    </location>
</feature>
<sequence>MKYDTKQMIANMTSDQLKLQVWVTQILLFVVSIPLAFWLFTSWNEIQNLFAGKTIDIFIYGVPIAGMVVVVDAIMMNLLPTHLWDDGGINQKVFEAGSYVHFFLLCLSVAIVEEWLFRGVLQSNTNLLVASLLFALIHIRYIDKLFLLISVVGLSFLLGGIFLITSHLLVVIVTHFIIDFGLALLIRSGRVYYARS</sequence>
<dbReference type="PATRIC" id="fig|1308866.3.peg.1031"/>
<dbReference type="InterPro" id="IPR003675">
    <property type="entry name" value="Rce1/LyrA-like_dom"/>
</dbReference>
<dbReference type="RefSeq" id="WP_003466222.1">
    <property type="nucleotide sequence ID" value="NZ_APML01000019.1"/>
</dbReference>
<keyword evidence="1" id="KW-0472">Membrane</keyword>
<dbReference type="OrthoDB" id="1523022at2"/>
<proteinExistence type="predicted"/>
<feature type="transmembrane region" description="Helical" evidence="1">
    <location>
        <begin position="57"/>
        <end position="79"/>
    </location>
</feature>
<protein>
    <submittedName>
        <fullName evidence="3">CAAX amino terminal protease family protein</fullName>
    </submittedName>
</protein>
<dbReference type="GO" id="GO:0006508">
    <property type="term" value="P:proteolysis"/>
    <property type="evidence" value="ECO:0007669"/>
    <property type="project" value="UniProtKB-KW"/>
</dbReference>
<evidence type="ECO:0000313" key="3">
    <source>
        <dbReference type="EMBL" id="ENH97365.1"/>
    </source>
</evidence>
<feature type="transmembrane region" description="Helical" evidence="1">
    <location>
        <begin position="169"/>
        <end position="186"/>
    </location>
</feature>
<keyword evidence="4" id="KW-1185">Reference proteome</keyword>
<keyword evidence="3" id="KW-0645">Protease</keyword>
<reference evidence="3 4" key="1">
    <citation type="submission" date="2013-03" db="EMBL/GenBank/DDBJ databases">
        <title>Draft genome sequence of Gracibacillus halophilus YIM-C55.5, a moderately halophilic and thermophilic organism from the Xiaochaidamu salt lake.</title>
        <authorList>
            <person name="Sugumar T."/>
            <person name="Polireddy D.R."/>
            <person name="Antony A."/>
            <person name="Madhava Y.R."/>
            <person name="Sivakumar N."/>
        </authorList>
    </citation>
    <scope>NUCLEOTIDE SEQUENCE [LARGE SCALE GENOMIC DNA]</scope>
    <source>
        <strain evidence="3 4">YIM-C55.5</strain>
    </source>
</reference>
<feature type="transmembrane region" description="Helical" evidence="1">
    <location>
        <begin position="99"/>
        <end position="117"/>
    </location>
</feature>
<evidence type="ECO:0000256" key="1">
    <source>
        <dbReference type="SAM" id="Phobius"/>
    </source>
</evidence>
<dbReference type="eggNOG" id="COG1266">
    <property type="taxonomic scope" value="Bacteria"/>
</dbReference>
<keyword evidence="1" id="KW-0812">Transmembrane</keyword>
<dbReference type="STRING" id="1308866.J416_05103"/>
<organism evidence="3 4">
    <name type="scientific">Gracilibacillus halophilus YIM-C55.5</name>
    <dbReference type="NCBI Taxonomy" id="1308866"/>
    <lineage>
        <taxon>Bacteria</taxon>
        <taxon>Bacillati</taxon>
        <taxon>Bacillota</taxon>
        <taxon>Bacilli</taxon>
        <taxon>Bacillales</taxon>
        <taxon>Bacillaceae</taxon>
        <taxon>Gracilibacillus</taxon>
    </lineage>
</organism>
<dbReference type="GO" id="GO:0004175">
    <property type="term" value="F:endopeptidase activity"/>
    <property type="evidence" value="ECO:0007669"/>
    <property type="project" value="UniProtKB-ARBA"/>
</dbReference>
<feature type="domain" description="CAAX prenyl protease 2/Lysostaphin resistance protein A-like" evidence="2">
    <location>
        <begin position="99"/>
        <end position="180"/>
    </location>
</feature>
<dbReference type="EMBL" id="APML01000019">
    <property type="protein sequence ID" value="ENH97365.1"/>
    <property type="molecule type" value="Genomic_DNA"/>
</dbReference>
<accession>N4WSK3</accession>
<dbReference type="AlphaFoldDB" id="N4WSK3"/>
<dbReference type="Proteomes" id="UP000012283">
    <property type="component" value="Unassembled WGS sequence"/>
</dbReference>
<gene>
    <name evidence="3" type="ORF">J416_05103</name>
</gene>
<dbReference type="GO" id="GO:0080120">
    <property type="term" value="P:CAAX-box protein maturation"/>
    <property type="evidence" value="ECO:0007669"/>
    <property type="project" value="UniProtKB-ARBA"/>
</dbReference>
<comment type="caution">
    <text evidence="3">The sequence shown here is derived from an EMBL/GenBank/DDBJ whole genome shotgun (WGS) entry which is preliminary data.</text>
</comment>
<evidence type="ECO:0000313" key="4">
    <source>
        <dbReference type="Proteomes" id="UP000012283"/>
    </source>
</evidence>
<evidence type="ECO:0000259" key="2">
    <source>
        <dbReference type="Pfam" id="PF02517"/>
    </source>
</evidence>
<keyword evidence="3" id="KW-0378">Hydrolase</keyword>
<feature type="transmembrane region" description="Helical" evidence="1">
    <location>
        <begin position="146"/>
        <end position="163"/>
    </location>
</feature>